<evidence type="ECO:0000313" key="3">
    <source>
        <dbReference type="Proteomes" id="UP000092154"/>
    </source>
</evidence>
<protein>
    <submittedName>
        <fullName evidence="2">Uncharacterized protein</fullName>
    </submittedName>
</protein>
<dbReference type="EMBL" id="KV449162">
    <property type="protein sequence ID" value="OAX31990.1"/>
    <property type="molecule type" value="Genomic_DNA"/>
</dbReference>
<keyword evidence="1" id="KW-0812">Transmembrane</keyword>
<accession>A0A1B7MHB0</accession>
<feature type="transmembrane region" description="Helical" evidence="1">
    <location>
        <begin position="37"/>
        <end position="61"/>
    </location>
</feature>
<reference evidence="2 3" key="1">
    <citation type="submission" date="2016-06" db="EMBL/GenBank/DDBJ databases">
        <title>Comparative genomics of the ectomycorrhizal sister species Rhizopogon vinicolor and Rhizopogon vesiculosus (Basidiomycota: Boletales) reveals a divergence of the mating type B locus.</title>
        <authorList>
            <consortium name="DOE Joint Genome Institute"/>
            <person name="Mujic A.B."/>
            <person name="Kuo A."/>
            <person name="Tritt A."/>
            <person name="Lipzen A."/>
            <person name="Chen C."/>
            <person name="Johnson J."/>
            <person name="Sharma A."/>
            <person name="Barry K."/>
            <person name="Grigoriev I.V."/>
            <person name="Spatafora J.W."/>
        </authorList>
    </citation>
    <scope>NUCLEOTIDE SEQUENCE [LARGE SCALE GENOMIC DNA]</scope>
    <source>
        <strain evidence="2 3">AM-OR11-026</strain>
    </source>
</reference>
<keyword evidence="1" id="KW-1133">Transmembrane helix</keyword>
<organism evidence="2 3">
    <name type="scientific">Rhizopogon vinicolor AM-OR11-026</name>
    <dbReference type="NCBI Taxonomy" id="1314800"/>
    <lineage>
        <taxon>Eukaryota</taxon>
        <taxon>Fungi</taxon>
        <taxon>Dikarya</taxon>
        <taxon>Basidiomycota</taxon>
        <taxon>Agaricomycotina</taxon>
        <taxon>Agaricomycetes</taxon>
        <taxon>Agaricomycetidae</taxon>
        <taxon>Boletales</taxon>
        <taxon>Suillineae</taxon>
        <taxon>Rhizopogonaceae</taxon>
        <taxon>Rhizopogon</taxon>
    </lineage>
</organism>
<evidence type="ECO:0000256" key="1">
    <source>
        <dbReference type="SAM" id="Phobius"/>
    </source>
</evidence>
<dbReference type="InParanoid" id="A0A1B7MHB0"/>
<sequence>MYIPNDQQNRTVDSPQERPGVLSFLILSYHHHNALTLSYRFTIVLVSVVPPLKLTLSIIFLQRSIYPLRTRIASSYVRRS</sequence>
<proteinExistence type="predicted"/>
<keyword evidence="3" id="KW-1185">Reference proteome</keyword>
<evidence type="ECO:0000313" key="2">
    <source>
        <dbReference type="EMBL" id="OAX31990.1"/>
    </source>
</evidence>
<dbReference type="Proteomes" id="UP000092154">
    <property type="component" value="Unassembled WGS sequence"/>
</dbReference>
<name>A0A1B7MHB0_9AGAM</name>
<keyword evidence="1" id="KW-0472">Membrane</keyword>
<dbReference type="AlphaFoldDB" id="A0A1B7MHB0"/>
<gene>
    <name evidence="2" type="ORF">K503DRAFT_777105</name>
</gene>